<keyword evidence="5" id="KW-0539">Nucleus</keyword>
<reference evidence="9" key="1">
    <citation type="submission" date="2016-06" db="UniProtKB">
        <authorList>
            <consortium name="WormBaseParasite"/>
        </authorList>
    </citation>
    <scope>IDENTIFICATION</scope>
</reference>
<feature type="region of interest" description="Disordered" evidence="6">
    <location>
        <begin position="137"/>
        <end position="166"/>
    </location>
</feature>
<reference evidence="7 8" key="2">
    <citation type="submission" date="2018-11" db="EMBL/GenBank/DDBJ databases">
        <authorList>
            <consortium name="Pathogen Informatics"/>
        </authorList>
    </citation>
    <scope>NUCLEOTIDE SEQUENCE [LARGE SCALE GENOMIC DNA]</scope>
    <source>
        <strain evidence="7 8">Egypt</strain>
    </source>
</reference>
<evidence type="ECO:0000256" key="3">
    <source>
        <dbReference type="ARBA" id="ARBA00015520"/>
    </source>
</evidence>
<evidence type="ECO:0000313" key="9">
    <source>
        <dbReference type="WBParaSite" id="ECPE_0001435001-mRNA-1"/>
    </source>
</evidence>
<dbReference type="Pfam" id="PF09805">
    <property type="entry name" value="Nop25"/>
    <property type="match status" value="1"/>
</dbReference>
<name>A0A183B525_9TREM</name>
<accession>A0A183B525</accession>
<dbReference type="AlphaFoldDB" id="A0A183B525"/>
<comment type="similarity">
    <text evidence="2">Belongs to the RRP17 family.</text>
</comment>
<gene>
    <name evidence="7" type="ORF">ECPE_LOCUS14310</name>
</gene>
<keyword evidence="8" id="KW-1185">Reference proteome</keyword>
<keyword evidence="4" id="KW-0175">Coiled coil</keyword>
<evidence type="ECO:0000256" key="4">
    <source>
        <dbReference type="ARBA" id="ARBA00023054"/>
    </source>
</evidence>
<evidence type="ECO:0000313" key="7">
    <source>
        <dbReference type="EMBL" id="VDP91582.1"/>
    </source>
</evidence>
<protein>
    <recommendedName>
        <fullName evidence="3">Nucleolar protein 12</fullName>
    </recommendedName>
</protein>
<dbReference type="EMBL" id="UZAN01057238">
    <property type="protein sequence ID" value="VDP91582.1"/>
    <property type="molecule type" value="Genomic_DNA"/>
</dbReference>
<dbReference type="PANTHER" id="PTHR14577">
    <property type="entry name" value="NUCLEOLAR PROTEIN 12"/>
    <property type="match status" value="1"/>
</dbReference>
<dbReference type="PANTHER" id="PTHR14577:SF0">
    <property type="entry name" value="NUCLEOLAR PROTEIN 12"/>
    <property type="match status" value="1"/>
</dbReference>
<feature type="compositionally biased region" description="Basic residues" evidence="6">
    <location>
        <begin position="138"/>
        <end position="166"/>
    </location>
</feature>
<evidence type="ECO:0000256" key="6">
    <source>
        <dbReference type="SAM" id="MobiDB-lite"/>
    </source>
</evidence>
<evidence type="ECO:0000313" key="8">
    <source>
        <dbReference type="Proteomes" id="UP000272942"/>
    </source>
</evidence>
<sequence>MRKPKGPKLSLVFDEDKRREYLTGFRKRKLERKKKGRELAQAKLAEEIRAVKMKYREAARKRLAGLGLADFMEDNNLDTVVAQEERIVGDRKVTFEHIDLSNSHYFMGSNKADIQPQILPDVIEKPSMSLKAALKMNPSKKKLRNRGMVKKRHGAHSRTTAKKKRR</sequence>
<dbReference type="GO" id="GO:0005730">
    <property type="term" value="C:nucleolus"/>
    <property type="evidence" value="ECO:0007669"/>
    <property type="project" value="UniProtKB-SubCell"/>
</dbReference>
<dbReference type="InterPro" id="IPR019186">
    <property type="entry name" value="Nucleolar_protein_12"/>
</dbReference>
<proteinExistence type="inferred from homology"/>
<dbReference type="GO" id="GO:0019843">
    <property type="term" value="F:rRNA binding"/>
    <property type="evidence" value="ECO:0007669"/>
    <property type="project" value="TreeGrafter"/>
</dbReference>
<dbReference type="WBParaSite" id="ECPE_0001435001-mRNA-1">
    <property type="protein sequence ID" value="ECPE_0001435001-mRNA-1"/>
    <property type="gene ID" value="ECPE_0001435001"/>
</dbReference>
<evidence type="ECO:0000256" key="1">
    <source>
        <dbReference type="ARBA" id="ARBA00004604"/>
    </source>
</evidence>
<evidence type="ECO:0000256" key="5">
    <source>
        <dbReference type="ARBA" id="ARBA00023242"/>
    </source>
</evidence>
<evidence type="ECO:0000256" key="2">
    <source>
        <dbReference type="ARBA" id="ARBA00007175"/>
    </source>
</evidence>
<comment type="subcellular location">
    <subcellularLocation>
        <location evidence="1">Nucleus</location>
        <location evidence="1">Nucleolus</location>
    </subcellularLocation>
</comment>
<dbReference type="OrthoDB" id="551633at2759"/>
<organism evidence="9">
    <name type="scientific">Echinostoma caproni</name>
    <dbReference type="NCBI Taxonomy" id="27848"/>
    <lineage>
        <taxon>Eukaryota</taxon>
        <taxon>Metazoa</taxon>
        <taxon>Spiralia</taxon>
        <taxon>Lophotrochozoa</taxon>
        <taxon>Platyhelminthes</taxon>
        <taxon>Trematoda</taxon>
        <taxon>Digenea</taxon>
        <taxon>Plagiorchiida</taxon>
        <taxon>Echinostomata</taxon>
        <taxon>Echinostomatoidea</taxon>
        <taxon>Echinostomatidae</taxon>
        <taxon>Echinostoma</taxon>
    </lineage>
</organism>
<dbReference type="Proteomes" id="UP000272942">
    <property type="component" value="Unassembled WGS sequence"/>
</dbReference>